<keyword evidence="1" id="KW-0812">Transmembrane</keyword>
<protein>
    <submittedName>
        <fullName evidence="3">PEP domain-containing protein</fullName>
    </submittedName>
</protein>
<keyword evidence="4" id="KW-1185">Reference proteome</keyword>
<gene>
    <name evidence="3" type="ORF">dnl_10190</name>
</gene>
<dbReference type="InterPro" id="IPR013424">
    <property type="entry name" value="Ice-binding_C"/>
</dbReference>
<proteinExistence type="predicted"/>
<keyword evidence="1" id="KW-1133">Transmembrane helix</keyword>
<organism evidence="3 4">
    <name type="scientific">Desulfonema limicola</name>
    <dbReference type="NCBI Taxonomy" id="45656"/>
    <lineage>
        <taxon>Bacteria</taxon>
        <taxon>Pseudomonadati</taxon>
        <taxon>Thermodesulfobacteriota</taxon>
        <taxon>Desulfobacteria</taxon>
        <taxon>Desulfobacterales</taxon>
        <taxon>Desulfococcaceae</taxon>
        <taxon>Desulfonema</taxon>
    </lineage>
</organism>
<dbReference type="Proteomes" id="UP000663720">
    <property type="component" value="Chromosome"/>
</dbReference>
<evidence type="ECO:0000256" key="1">
    <source>
        <dbReference type="SAM" id="Phobius"/>
    </source>
</evidence>
<dbReference type="RefSeq" id="WP_207690605.1">
    <property type="nucleotide sequence ID" value="NZ_CP061799.1"/>
</dbReference>
<dbReference type="Pfam" id="PF07589">
    <property type="entry name" value="PEP-CTERM"/>
    <property type="match status" value="1"/>
</dbReference>
<evidence type="ECO:0000313" key="4">
    <source>
        <dbReference type="Proteomes" id="UP000663720"/>
    </source>
</evidence>
<dbReference type="KEGG" id="dli:dnl_10190"/>
<dbReference type="NCBIfam" id="TIGR03370">
    <property type="entry name" value="VPLPA-CTERM"/>
    <property type="match status" value="1"/>
</dbReference>
<dbReference type="AlphaFoldDB" id="A0A975B4T4"/>
<reference evidence="3" key="1">
    <citation type="journal article" date="2021" name="Microb. Physiol.">
        <title>Proteogenomic Insights into the Physiology of Marine, Sulfate-Reducing, Filamentous Desulfonema limicola and Desulfonema magnum.</title>
        <authorList>
            <person name="Schnaars V."/>
            <person name="Wohlbrand L."/>
            <person name="Scheve S."/>
            <person name="Hinrichs C."/>
            <person name="Reinhardt R."/>
            <person name="Rabus R."/>
        </authorList>
    </citation>
    <scope>NUCLEOTIDE SEQUENCE</scope>
    <source>
        <strain evidence="3">5ac10</strain>
    </source>
</reference>
<keyword evidence="1" id="KW-0472">Membrane</keyword>
<feature type="domain" description="Ice-binding protein C-terminal" evidence="2">
    <location>
        <begin position="30"/>
        <end position="52"/>
    </location>
</feature>
<feature type="transmembrane region" description="Helical" evidence="1">
    <location>
        <begin position="34"/>
        <end position="50"/>
    </location>
</feature>
<name>A0A975B4T4_9BACT</name>
<dbReference type="EMBL" id="CP061799">
    <property type="protein sequence ID" value="QTA78784.1"/>
    <property type="molecule type" value="Genomic_DNA"/>
</dbReference>
<evidence type="ECO:0000313" key="3">
    <source>
        <dbReference type="EMBL" id="QTA78784.1"/>
    </source>
</evidence>
<dbReference type="NCBIfam" id="TIGR02595">
    <property type="entry name" value="PEP_CTERM"/>
    <property type="match status" value="1"/>
</dbReference>
<evidence type="ECO:0000259" key="2">
    <source>
        <dbReference type="Pfam" id="PF07589"/>
    </source>
</evidence>
<accession>A0A975B4T4</accession>
<dbReference type="InterPro" id="IPR022472">
    <property type="entry name" value="VPLPA-CTERM"/>
</dbReference>
<sequence>MGLGQVAVSFQRLGTNDDSDLVTSDWTAAPVPEPASMLLLGSGLIGLAGIRKKIK</sequence>